<name>A0ABN9XGM0_9DINO</name>
<keyword evidence="2" id="KW-1185">Reference proteome</keyword>
<evidence type="ECO:0000313" key="2">
    <source>
        <dbReference type="Proteomes" id="UP001189429"/>
    </source>
</evidence>
<organism evidence="1 2">
    <name type="scientific">Prorocentrum cordatum</name>
    <dbReference type="NCBI Taxonomy" id="2364126"/>
    <lineage>
        <taxon>Eukaryota</taxon>
        <taxon>Sar</taxon>
        <taxon>Alveolata</taxon>
        <taxon>Dinophyceae</taxon>
        <taxon>Prorocentrales</taxon>
        <taxon>Prorocentraceae</taxon>
        <taxon>Prorocentrum</taxon>
    </lineage>
</organism>
<accession>A0ABN9XGM0</accession>
<dbReference type="Proteomes" id="UP001189429">
    <property type="component" value="Unassembled WGS sequence"/>
</dbReference>
<feature type="non-terminal residue" evidence="1">
    <location>
        <position position="54"/>
    </location>
</feature>
<feature type="non-terminal residue" evidence="1">
    <location>
        <position position="1"/>
    </location>
</feature>
<evidence type="ECO:0000313" key="1">
    <source>
        <dbReference type="EMBL" id="CAK0897521.1"/>
    </source>
</evidence>
<proteinExistence type="predicted"/>
<gene>
    <name evidence="1" type="ORF">PCOR1329_LOCUS75674</name>
</gene>
<dbReference type="EMBL" id="CAUYUJ010020343">
    <property type="protein sequence ID" value="CAK0897521.1"/>
    <property type="molecule type" value="Genomic_DNA"/>
</dbReference>
<comment type="caution">
    <text evidence="1">The sequence shown here is derived from an EMBL/GenBank/DDBJ whole genome shotgun (WGS) entry which is preliminary data.</text>
</comment>
<reference evidence="1" key="1">
    <citation type="submission" date="2023-10" db="EMBL/GenBank/DDBJ databases">
        <authorList>
            <person name="Chen Y."/>
            <person name="Shah S."/>
            <person name="Dougan E. K."/>
            <person name="Thang M."/>
            <person name="Chan C."/>
        </authorList>
    </citation>
    <scope>NUCLEOTIDE SEQUENCE [LARGE SCALE GENOMIC DNA]</scope>
</reference>
<protein>
    <submittedName>
        <fullName evidence="1">Uncharacterized protein</fullName>
    </submittedName>
</protein>
<sequence length="54" mass="5857">ATRIAFKALGRNRGVGYDLIPAELSQAGGDALACKFATVNLRVLQNGSRPKQWR</sequence>